<accession>A0A139WIZ2</accession>
<organism evidence="5 6">
    <name type="scientific">Tribolium castaneum</name>
    <name type="common">Red flour beetle</name>
    <dbReference type="NCBI Taxonomy" id="7070"/>
    <lineage>
        <taxon>Eukaryota</taxon>
        <taxon>Metazoa</taxon>
        <taxon>Ecdysozoa</taxon>
        <taxon>Arthropoda</taxon>
        <taxon>Hexapoda</taxon>
        <taxon>Insecta</taxon>
        <taxon>Pterygota</taxon>
        <taxon>Neoptera</taxon>
        <taxon>Endopterygota</taxon>
        <taxon>Coleoptera</taxon>
        <taxon>Polyphaga</taxon>
        <taxon>Cucujiformia</taxon>
        <taxon>Tenebrionidae</taxon>
        <taxon>Tenebrionidae incertae sedis</taxon>
        <taxon>Tribolium</taxon>
    </lineage>
</organism>
<dbReference type="SUPFAM" id="SSF57567">
    <property type="entry name" value="Serine protease inhibitors"/>
    <property type="match status" value="2"/>
</dbReference>
<dbReference type="OMA" id="SGCIRRQ"/>
<sequence>MYTISGILFQLLPLLIIRTVHPLPSINVIKGSKGTKPFICGLYEVPTTCVEPCLPTCDVPKRPPCIFKFCLGGCVCEKGYIRESEKGKCVPIESCVNPGEISKNYTKACEKNEEETECETACQATCADLTPPECAMLWCPKGCVCKEGYVREETGGACVLKENCKKLN</sequence>
<dbReference type="GO" id="GO:0030414">
    <property type="term" value="F:peptidase inhibitor activity"/>
    <property type="evidence" value="ECO:0007669"/>
    <property type="project" value="UniProtKB-KW"/>
</dbReference>
<feature type="signal peptide" evidence="3">
    <location>
        <begin position="1"/>
        <end position="22"/>
    </location>
</feature>
<dbReference type="InterPro" id="IPR002919">
    <property type="entry name" value="TIL_dom"/>
</dbReference>
<dbReference type="STRING" id="7070.A0A139WIZ2"/>
<evidence type="ECO:0000256" key="2">
    <source>
        <dbReference type="ARBA" id="ARBA00023157"/>
    </source>
</evidence>
<dbReference type="InterPro" id="IPR051368">
    <property type="entry name" value="SerProtInhib-TIL_Domain"/>
</dbReference>
<dbReference type="Gene3D" id="2.10.25.10">
    <property type="entry name" value="Laminin"/>
    <property type="match status" value="2"/>
</dbReference>
<keyword evidence="6" id="KW-1185">Reference proteome</keyword>
<dbReference type="Pfam" id="PF01826">
    <property type="entry name" value="TIL"/>
    <property type="match status" value="2"/>
</dbReference>
<evidence type="ECO:0000256" key="1">
    <source>
        <dbReference type="ARBA" id="ARBA00022690"/>
    </source>
</evidence>
<gene>
    <name evidence="5" type="primary">AUGUSTUS-3.0.2_32774</name>
    <name evidence="5" type="ORF">TcasGA2_TC032774</name>
</gene>
<feature type="chain" id="PRO_5007299999" description="TIL domain-containing protein" evidence="3">
    <location>
        <begin position="23"/>
        <end position="168"/>
    </location>
</feature>
<feature type="domain" description="TIL" evidence="4">
    <location>
        <begin position="109"/>
        <end position="164"/>
    </location>
</feature>
<dbReference type="OrthoDB" id="6236007at2759"/>
<feature type="domain" description="TIL" evidence="4">
    <location>
        <begin position="40"/>
        <end position="95"/>
    </location>
</feature>
<dbReference type="InParanoid" id="A0A139WIZ2"/>
<reference evidence="5 6" key="2">
    <citation type="journal article" date="2010" name="Nucleic Acids Res.">
        <title>BeetleBase in 2010: revisions to provide comprehensive genomic information for Tribolium castaneum.</title>
        <authorList>
            <person name="Kim H.S."/>
            <person name="Murphy T."/>
            <person name="Xia J."/>
            <person name="Caragea D."/>
            <person name="Park Y."/>
            <person name="Beeman R.W."/>
            <person name="Lorenzen M.D."/>
            <person name="Butcher S."/>
            <person name="Manak J.R."/>
            <person name="Brown S.J."/>
        </authorList>
    </citation>
    <scope>GENOME REANNOTATION</scope>
    <source>
        <strain evidence="5 6">Georgia GA2</strain>
    </source>
</reference>
<dbReference type="PANTHER" id="PTHR23259">
    <property type="entry name" value="RIDDLE"/>
    <property type="match status" value="1"/>
</dbReference>
<protein>
    <recommendedName>
        <fullName evidence="4">TIL domain-containing protein</fullName>
    </recommendedName>
</protein>
<dbReference type="EMBL" id="KQ971338">
    <property type="protein sequence ID" value="KYB27884.1"/>
    <property type="molecule type" value="Genomic_DNA"/>
</dbReference>
<proteinExistence type="predicted"/>
<dbReference type="CDD" id="cd19941">
    <property type="entry name" value="TIL"/>
    <property type="match status" value="2"/>
</dbReference>
<reference evidence="5 6" key="1">
    <citation type="journal article" date="2008" name="Nature">
        <title>The genome of the model beetle and pest Tribolium castaneum.</title>
        <authorList>
            <consortium name="Tribolium Genome Sequencing Consortium"/>
            <person name="Richards S."/>
            <person name="Gibbs R.A."/>
            <person name="Weinstock G.M."/>
            <person name="Brown S.J."/>
            <person name="Denell R."/>
            <person name="Beeman R.W."/>
            <person name="Gibbs R."/>
            <person name="Beeman R.W."/>
            <person name="Brown S.J."/>
            <person name="Bucher G."/>
            <person name="Friedrich M."/>
            <person name="Grimmelikhuijzen C.J."/>
            <person name="Klingler M."/>
            <person name="Lorenzen M."/>
            <person name="Richards S."/>
            <person name="Roth S."/>
            <person name="Schroder R."/>
            <person name="Tautz D."/>
            <person name="Zdobnov E.M."/>
            <person name="Muzny D."/>
            <person name="Gibbs R.A."/>
            <person name="Weinstock G.M."/>
            <person name="Attaway T."/>
            <person name="Bell S."/>
            <person name="Buhay C.J."/>
            <person name="Chandrabose M.N."/>
            <person name="Chavez D."/>
            <person name="Clerk-Blankenburg K.P."/>
            <person name="Cree A."/>
            <person name="Dao M."/>
            <person name="Davis C."/>
            <person name="Chacko J."/>
            <person name="Dinh H."/>
            <person name="Dugan-Rocha S."/>
            <person name="Fowler G."/>
            <person name="Garner T.T."/>
            <person name="Garnes J."/>
            <person name="Gnirke A."/>
            <person name="Hawes A."/>
            <person name="Hernandez J."/>
            <person name="Hines S."/>
            <person name="Holder M."/>
            <person name="Hume J."/>
            <person name="Jhangiani S.N."/>
            <person name="Joshi V."/>
            <person name="Khan Z.M."/>
            <person name="Jackson L."/>
            <person name="Kovar C."/>
            <person name="Kowis A."/>
            <person name="Lee S."/>
            <person name="Lewis L.R."/>
            <person name="Margolis J."/>
            <person name="Morgan M."/>
            <person name="Nazareth L.V."/>
            <person name="Nguyen N."/>
            <person name="Okwuonu G."/>
            <person name="Parker D."/>
            <person name="Richards S."/>
            <person name="Ruiz S.J."/>
            <person name="Santibanez J."/>
            <person name="Savard J."/>
            <person name="Scherer S.E."/>
            <person name="Schneider B."/>
            <person name="Sodergren E."/>
            <person name="Tautz D."/>
            <person name="Vattahil S."/>
            <person name="Villasana D."/>
            <person name="White C.S."/>
            <person name="Wright R."/>
            <person name="Park Y."/>
            <person name="Beeman R.W."/>
            <person name="Lord J."/>
            <person name="Oppert B."/>
            <person name="Lorenzen M."/>
            <person name="Brown S."/>
            <person name="Wang L."/>
            <person name="Savard J."/>
            <person name="Tautz D."/>
            <person name="Richards S."/>
            <person name="Weinstock G."/>
            <person name="Gibbs R.A."/>
            <person name="Liu Y."/>
            <person name="Worley K."/>
            <person name="Weinstock G."/>
            <person name="Elsik C.G."/>
            <person name="Reese J.T."/>
            <person name="Elhaik E."/>
            <person name="Landan G."/>
            <person name="Graur D."/>
            <person name="Arensburger P."/>
            <person name="Atkinson P."/>
            <person name="Beeman R.W."/>
            <person name="Beidler J."/>
            <person name="Brown S.J."/>
            <person name="Demuth J.P."/>
            <person name="Drury D.W."/>
            <person name="Du Y.Z."/>
            <person name="Fujiwara H."/>
            <person name="Lorenzen M."/>
            <person name="Maselli V."/>
            <person name="Osanai M."/>
            <person name="Park Y."/>
            <person name="Robertson H.M."/>
            <person name="Tu Z."/>
            <person name="Wang J.J."/>
            <person name="Wang S."/>
            <person name="Richards S."/>
            <person name="Song H."/>
            <person name="Zhang L."/>
            <person name="Sodergren E."/>
            <person name="Werner D."/>
            <person name="Stanke M."/>
            <person name="Morgenstern B."/>
            <person name="Solovyev V."/>
            <person name="Kosarev P."/>
            <person name="Brown G."/>
            <person name="Chen H.C."/>
            <person name="Ermolaeva O."/>
            <person name="Hlavina W."/>
            <person name="Kapustin Y."/>
            <person name="Kiryutin B."/>
            <person name="Kitts P."/>
            <person name="Maglott D."/>
            <person name="Pruitt K."/>
            <person name="Sapojnikov V."/>
            <person name="Souvorov A."/>
            <person name="Mackey A.J."/>
            <person name="Waterhouse R.M."/>
            <person name="Wyder S."/>
            <person name="Zdobnov E.M."/>
            <person name="Zdobnov E.M."/>
            <person name="Wyder S."/>
            <person name="Kriventseva E.V."/>
            <person name="Kadowaki T."/>
            <person name="Bork P."/>
            <person name="Aranda M."/>
            <person name="Bao R."/>
            <person name="Beermann A."/>
            <person name="Berns N."/>
            <person name="Bolognesi R."/>
            <person name="Bonneton F."/>
            <person name="Bopp D."/>
            <person name="Brown S.J."/>
            <person name="Bucher G."/>
            <person name="Butts T."/>
            <person name="Chaumot A."/>
            <person name="Denell R.E."/>
            <person name="Ferrier D.E."/>
            <person name="Friedrich M."/>
            <person name="Gordon C.M."/>
            <person name="Jindra M."/>
            <person name="Klingler M."/>
            <person name="Lan Q."/>
            <person name="Lattorff H.M."/>
            <person name="Laudet V."/>
            <person name="von Levetsow C."/>
            <person name="Liu Z."/>
            <person name="Lutz R."/>
            <person name="Lynch J.A."/>
            <person name="da Fonseca R.N."/>
            <person name="Posnien N."/>
            <person name="Reuter R."/>
            <person name="Roth S."/>
            <person name="Savard J."/>
            <person name="Schinko J.B."/>
            <person name="Schmitt C."/>
            <person name="Schoppmeier M."/>
            <person name="Schroder R."/>
            <person name="Shippy T.D."/>
            <person name="Simonnet F."/>
            <person name="Marques-Souza H."/>
            <person name="Tautz D."/>
            <person name="Tomoyasu Y."/>
            <person name="Trauner J."/>
            <person name="Van der Zee M."/>
            <person name="Vervoort M."/>
            <person name="Wittkopp N."/>
            <person name="Wimmer E.A."/>
            <person name="Yang X."/>
            <person name="Jones A.K."/>
            <person name="Sattelle D.B."/>
            <person name="Ebert P.R."/>
            <person name="Nelson D."/>
            <person name="Scott J.G."/>
            <person name="Beeman R.W."/>
            <person name="Muthukrishnan S."/>
            <person name="Kramer K.J."/>
            <person name="Arakane Y."/>
            <person name="Beeman R.W."/>
            <person name="Zhu Q."/>
            <person name="Hogenkamp D."/>
            <person name="Dixit R."/>
            <person name="Oppert B."/>
            <person name="Jiang H."/>
            <person name="Zou Z."/>
            <person name="Marshall J."/>
            <person name="Elpidina E."/>
            <person name="Vinokurov K."/>
            <person name="Oppert C."/>
            <person name="Zou Z."/>
            <person name="Evans J."/>
            <person name="Lu Z."/>
            <person name="Zhao P."/>
            <person name="Sumathipala N."/>
            <person name="Altincicek B."/>
            <person name="Vilcinskas A."/>
            <person name="Williams M."/>
            <person name="Hultmark D."/>
            <person name="Hetru C."/>
            <person name="Jiang H."/>
            <person name="Grimmelikhuijzen C.J."/>
            <person name="Hauser F."/>
            <person name="Cazzamali G."/>
            <person name="Williamson M."/>
            <person name="Park Y."/>
            <person name="Li B."/>
            <person name="Tanaka Y."/>
            <person name="Predel R."/>
            <person name="Neupert S."/>
            <person name="Schachtner J."/>
            <person name="Verleyen P."/>
            <person name="Raible F."/>
            <person name="Bork P."/>
            <person name="Friedrich M."/>
            <person name="Walden K.K."/>
            <person name="Robertson H.M."/>
            <person name="Angeli S."/>
            <person name="Foret S."/>
            <person name="Bucher G."/>
            <person name="Schuetz S."/>
            <person name="Maleszka R."/>
            <person name="Wimmer E.A."/>
            <person name="Beeman R.W."/>
            <person name="Lorenzen M."/>
            <person name="Tomoyasu Y."/>
            <person name="Miller S.C."/>
            <person name="Grossmann D."/>
            <person name="Bucher G."/>
        </authorList>
    </citation>
    <scope>NUCLEOTIDE SEQUENCE [LARGE SCALE GENOMIC DNA]</scope>
    <source>
        <strain evidence="5 6">Georgia GA2</strain>
    </source>
</reference>
<dbReference type="Proteomes" id="UP000007266">
    <property type="component" value="Linkage group 4"/>
</dbReference>
<evidence type="ECO:0000259" key="4">
    <source>
        <dbReference type="Pfam" id="PF01826"/>
    </source>
</evidence>
<evidence type="ECO:0000313" key="5">
    <source>
        <dbReference type="EMBL" id="KYB27884.1"/>
    </source>
</evidence>
<evidence type="ECO:0000256" key="3">
    <source>
        <dbReference type="SAM" id="SignalP"/>
    </source>
</evidence>
<dbReference type="PANTHER" id="PTHR23259:SF70">
    <property type="entry name" value="ACCESSORY GLAND PROTEIN ACP62F-RELATED"/>
    <property type="match status" value="1"/>
</dbReference>
<keyword evidence="3" id="KW-0732">Signal</keyword>
<dbReference type="KEGG" id="tca:103312615"/>
<evidence type="ECO:0000313" key="6">
    <source>
        <dbReference type="Proteomes" id="UP000007266"/>
    </source>
</evidence>
<dbReference type="AlphaFoldDB" id="A0A139WIZ2"/>
<keyword evidence="1" id="KW-0646">Protease inhibitor</keyword>
<dbReference type="InterPro" id="IPR036084">
    <property type="entry name" value="Ser_inhib-like_sf"/>
</dbReference>
<name>A0A139WIZ2_TRICA</name>
<keyword evidence="2" id="KW-1015">Disulfide bond</keyword>